<dbReference type="EMBL" id="LR699554">
    <property type="protein sequence ID" value="VVD33156.1"/>
    <property type="molecule type" value="Genomic_DNA"/>
</dbReference>
<dbReference type="AlphaFoldDB" id="A0A5Q4ZMK3"/>
<reference evidence="10 11" key="1">
    <citation type="submission" date="2019-08" db="EMBL/GenBank/DDBJ databases">
        <authorList>
            <person name="Herpell B J."/>
        </authorList>
    </citation>
    <scope>NUCLEOTIDE SEQUENCE [LARGE SCALE GENOMIC DNA]</scope>
    <source>
        <strain evidence="11">Msb3</strain>
    </source>
</reference>
<feature type="transmembrane region" description="Helical" evidence="9">
    <location>
        <begin position="186"/>
        <end position="205"/>
    </location>
</feature>
<name>A0A5Q4ZMK3_9BURK</name>
<evidence type="ECO:0000313" key="11">
    <source>
        <dbReference type="Proteomes" id="UP000325811"/>
    </source>
</evidence>
<gene>
    <name evidence="10" type="ORF">PDMSB3_1872</name>
</gene>
<dbReference type="KEGG" id="pdio:PDMSB3_1872.1"/>
<evidence type="ECO:0000256" key="2">
    <source>
        <dbReference type="ARBA" id="ARBA00009773"/>
    </source>
</evidence>
<feature type="transmembrane region" description="Helical" evidence="9">
    <location>
        <begin position="306"/>
        <end position="324"/>
    </location>
</feature>
<evidence type="ECO:0000256" key="1">
    <source>
        <dbReference type="ARBA" id="ARBA00004651"/>
    </source>
</evidence>
<dbReference type="InterPro" id="IPR002549">
    <property type="entry name" value="AI-2E-like"/>
</dbReference>
<feature type="transmembrane region" description="Helical" evidence="9">
    <location>
        <begin position="46"/>
        <end position="65"/>
    </location>
</feature>
<evidence type="ECO:0000256" key="5">
    <source>
        <dbReference type="ARBA" id="ARBA00022692"/>
    </source>
</evidence>
<feature type="transmembrane region" description="Helical" evidence="9">
    <location>
        <begin position="21"/>
        <end position="40"/>
    </location>
</feature>
<keyword evidence="11" id="KW-1185">Reference proteome</keyword>
<accession>A0A5Q4ZMK3</accession>
<feature type="region of interest" description="Disordered" evidence="8">
    <location>
        <begin position="142"/>
        <end position="173"/>
    </location>
</feature>
<comment type="similarity">
    <text evidence="2">Belongs to the autoinducer-2 exporter (AI-2E) (TC 2.A.86) family.</text>
</comment>
<feature type="transmembrane region" description="Helical" evidence="9">
    <location>
        <begin position="77"/>
        <end position="99"/>
    </location>
</feature>
<dbReference type="RefSeq" id="WP_007177451.1">
    <property type="nucleotide sequence ID" value="NZ_LR699554.1"/>
</dbReference>
<keyword evidence="7 9" id="KW-0472">Membrane</keyword>
<feature type="transmembrane region" description="Helical" evidence="9">
    <location>
        <begin position="279"/>
        <end position="299"/>
    </location>
</feature>
<dbReference type="PANTHER" id="PTHR21716">
    <property type="entry name" value="TRANSMEMBRANE PROTEIN"/>
    <property type="match status" value="1"/>
</dbReference>
<dbReference type="GO" id="GO:0005886">
    <property type="term" value="C:plasma membrane"/>
    <property type="evidence" value="ECO:0007669"/>
    <property type="project" value="UniProtKB-SubCell"/>
</dbReference>
<proteinExistence type="inferred from homology"/>
<feature type="transmembrane region" description="Helical" evidence="9">
    <location>
        <begin position="245"/>
        <end position="273"/>
    </location>
</feature>
<keyword evidence="5 9" id="KW-0812">Transmembrane</keyword>
<feature type="transmembrane region" description="Helical" evidence="9">
    <location>
        <begin position="344"/>
        <end position="369"/>
    </location>
</feature>
<organism evidence="10 11">
    <name type="scientific">Paraburkholderia dioscoreae</name>
    <dbReference type="NCBI Taxonomy" id="2604047"/>
    <lineage>
        <taxon>Bacteria</taxon>
        <taxon>Pseudomonadati</taxon>
        <taxon>Pseudomonadota</taxon>
        <taxon>Betaproteobacteria</taxon>
        <taxon>Burkholderiales</taxon>
        <taxon>Burkholderiaceae</taxon>
        <taxon>Paraburkholderia</taxon>
    </lineage>
</organism>
<evidence type="ECO:0000256" key="6">
    <source>
        <dbReference type="ARBA" id="ARBA00022989"/>
    </source>
</evidence>
<dbReference type="GO" id="GO:0055085">
    <property type="term" value="P:transmembrane transport"/>
    <property type="evidence" value="ECO:0007669"/>
    <property type="project" value="TreeGrafter"/>
</dbReference>
<evidence type="ECO:0000256" key="7">
    <source>
        <dbReference type="ARBA" id="ARBA00023136"/>
    </source>
</evidence>
<evidence type="ECO:0000256" key="8">
    <source>
        <dbReference type="SAM" id="MobiDB-lite"/>
    </source>
</evidence>
<evidence type="ECO:0000256" key="9">
    <source>
        <dbReference type="SAM" id="Phobius"/>
    </source>
</evidence>
<protein>
    <submittedName>
        <fullName evidence="10">Permease</fullName>
    </submittedName>
</protein>
<sequence>MKISLPPHGRPNRVYPPGTPSLHGLASVITGVVVVCALYFGRAVLIPITLSVLLSFLLAPLVQMLRRLHMGQLPSIFIAVLFALASLLAVGALIGAQLVQLAGDLPQYQVAIEQKIETVQEKTVGRADSLMSRAAVALQRVAPSRPNPPRPTGRAARNAPAVPQPVEVHEPSPTPLQLAQRALSPAIAPIETTFIVLVVTIFILLQREDLRDRLISLFGSRDLHRTTTAINDAAVRLSRYFVAQLGVNLSAGGVIAIGLAIIGVPGALLFGVIAALLRFVPYIGIWIAAILAVFLAAAIQPQWTMAVYTLILFIVVDLVAGQIAEPLLYGHRSGLSPLAVVVAAIFWSWLWGPIGLVLSTPLTLCVVTLGRYADRLNFLTVLLGDQPALTPAQTFYQRLLADDPHEAIVQAERLLREMSLVDYYDKVALEGLKLARNDAMRGVLMPDQLQRINDALVDIVENLEIADGLPDRLSRIDPADSASALLASASADLSERHDSHISAHPRLRDAAEKTSVLCVPGRGSFDEVTTAIAVQLLGRQGLAPMMATHSGYRSARADEPGFKDASIICIVSLDAPDSPPYLRNMLRRTREWRPRATLVVGVGGAPEGGPEMGATGASHAAPTFRAMIEECLAASSVQHARQPSHVGGAD</sequence>
<dbReference type="Proteomes" id="UP000325811">
    <property type="component" value="Chromosome II"/>
</dbReference>
<keyword evidence="3" id="KW-0813">Transport</keyword>
<dbReference type="Pfam" id="PF01594">
    <property type="entry name" value="AI-2E_transport"/>
    <property type="match status" value="1"/>
</dbReference>
<keyword evidence="4" id="KW-1003">Cell membrane</keyword>
<dbReference type="PANTHER" id="PTHR21716:SF53">
    <property type="entry name" value="PERMEASE PERM-RELATED"/>
    <property type="match status" value="1"/>
</dbReference>
<evidence type="ECO:0000313" key="10">
    <source>
        <dbReference type="EMBL" id="VVD33156.1"/>
    </source>
</evidence>
<evidence type="ECO:0000256" key="4">
    <source>
        <dbReference type="ARBA" id="ARBA00022475"/>
    </source>
</evidence>
<evidence type="ECO:0000256" key="3">
    <source>
        <dbReference type="ARBA" id="ARBA00022448"/>
    </source>
</evidence>
<keyword evidence="6 9" id="KW-1133">Transmembrane helix</keyword>
<comment type="subcellular location">
    <subcellularLocation>
        <location evidence="1">Cell membrane</location>
        <topology evidence="1">Multi-pass membrane protein</topology>
    </subcellularLocation>
</comment>